<dbReference type="AlphaFoldDB" id="A0A5B2V135"/>
<evidence type="ECO:0000313" key="2">
    <source>
        <dbReference type="EMBL" id="SDU88824.1"/>
    </source>
</evidence>
<dbReference type="RefSeq" id="WP_090290825.1">
    <property type="nucleotide sequence ID" value="NZ_BMNU01000004.1"/>
</dbReference>
<dbReference type="EMBL" id="LT629800">
    <property type="protein sequence ID" value="SDU88824.1"/>
    <property type="molecule type" value="Genomic_DNA"/>
</dbReference>
<dbReference type="EMBL" id="VUOL01000003">
    <property type="protein sequence ID" value="KAA2231807.1"/>
    <property type="molecule type" value="Genomic_DNA"/>
</dbReference>
<dbReference type="Proteomes" id="UP000325296">
    <property type="component" value="Unassembled WGS sequence"/>
</dbReference>
<dbReference type="PANTHER" id="PTHR37841">
    <property type="entry name" value="GLR2918 PROTEIN"/>
    <property type="match status" value="1"/>
</dbReference>
<reference evidence="1 4" key="2">
    <citation type="submission" date="2019-09" db="EMBL/GenBank/DDBJ databases">
        <title>Draft genome sequence of Pseudomonas brenneri CCUG 51514(T).</title>
        <authorList>
            <person name="Tunovic T."/>
            <person name="Pineiro-Iglesias B."/>
            <person name="Unosson C."/>
            <person name="Inganas E."/>
            <person name="Ohlen M."/>
            <person name="Cardew S."/>
            <person name="Jensie-Markopoulos S."/>
            <person name="Salva-Serra F."/>
            <person name="Jaen-Luchoro D."/>
            <person name="Svensson-Stadler L."/>
            <person name="Chun J."/>
            <person name="Moore E."/>
        </authorList>
    </citation>
    <scope>NUCLEOTIDE SEQUENCE [LARGE SCALE GENOMIC DNA]</scope>
    <source>
        <strain evidence="1 4">CCUG 51514</strain>
    </source>
</reference>
<sequence>MKTALSRTKLLASALIVIAVIGGATYYLLGRNADTELLEDAEYSEAQLNEGGVDGIRDLPLAEAKKRLNYLILDMRDSLNRIAVIESMRLEIGPATPTPGEPQAHKELSYDKPFVPFPDQQLKAALTTLKQTPLHFQQVFFDYGSGLNLDVETIRDTLKLGALPDQESTGSYQIQTVHFRDGTQQPFAEVVLEDANSEEEPNHTSTELKVNKPVERISVALHYQAYPGFKKILLDQANPKVTGENGETYQLTALGDSRAALQLATPKHKSYVIQGLTADGKTLYSGGSSSNTSPTAAQKANLKAYYNELLRMEDHFDDFKNAAAVQDHLEKFASSLPSSDSDLSNVQVTYQFEDTPASVVIYLLEPAQPQTIDLEMSNNLAPRDRYIAFDSASEKKGFIDNQGQWVVKPRFERIEYTQMPDVYQMMVGEKSSGEGWSQLLFKYFAFVPGTHTLNELPFESIEQQINDRLMVVQRETNGPYGVYDVKKLQVVVPMKYVNPSVVGEVFIARPGQKTYGSDSLYGAWNLSGKELLAPRYSSVNGAGAFIYATSADKHQTDVYDLGMKKLNPAGATVFGQFVQGQPLLIQDRKSNKYSFINEQGKALPFSLPFDDVNTFSNGMAVVQKGSRYGAIDTNGKLRVPVTYTKLTPFQKNLAAAEMDGFEGLVLIDKNNRVAKKLGSYTSYSYPSNSNDATYSIWDAQVPNRVNVFDADGNQTSSFERE</sequence>
<accession>A0A5B2V135</accession>
<gene>
    <name evidence="1" type="ORF">F1720_07000</name>
    <name evidence="2" type="ORF">SAMN04490181_1061</name>
</gene>
<dbReference type="Pfam" id="PF14903">
    <property type="entry name" value="WG_beta_rep"/>
    <property type="match status" value="2"/>
</dbReference>
<evidence type="ECO:0000313" key="3">
    <source>
        <dbReference type="Proteomes" id="UP000199620"/>
    </source>
</evidence>
<dbReference type="Proteomes" id="UP000199620">
    <property type="component" value="Chromosome I"/>
</dbReference>
<evidence type="ECO:0000313" key="1">
    <source>
        <dbReference type="EMBL" id="KAA2231807.1"/>
    </source>
</evidence>
<dbReference type="OrthoDB" id="5380961at2"/>
<proteinExistence type="predicted"/>
<evidence type="ECO:0000313" key="4">
    <source>
        <dbReference type="Proteomes" id="UP000325296"/>
    </source>
</evidence>
<dbReference type="InterPro" id="IPR032774">
    <property type="entry name" value="WG_beta_rep"/>
</dbReference>
<protein>
    <submittedName>
        <fullName evidence="2">WG containing repeat-containing protein</fullName>
    </submittedName>
    <submittedName>
        <fullName evidence="1">WG repeat-containing protein</fullName>
    </submittedName>
</protein>
<name>A0A5B2V135_9PSED</name>
<reference evidence="2 3" key="1">
    <citation type="submission" date="2016-10" db="EMBL/GenBank/DDBJ databases">
        <authorList>
            <person name="Varghese N."/>
            <person name="Submissions S."/>
        </authorList>
    </citation>
    <scope>NUCLEOTIDE SEQUENCE [LARGE SCALE GENOMIC DNA]</scope>
    <source>
        <strain evidence="2 3">BS2771</strain>
    </source>
</reference>
<organism evidence="1 4">
    <name type="scientific">Pseudomonas brenneri</name>
    <dbReference type="NCBI Taxonomy" id="129817"/>
    <lineage>
        <taxon>Bacteria</taxon>
        <taxon>Pseudomonadati</taxon>
        <taxon>Pseudomonadota</taxon>
        <taxon>Gammaproteobacteria</taxon>
        <taxon>Pseudomonadales</taxon>
        <taxon>Pseudomonadaceae</taxon>
        <taxon>Pseudomonas</taxon>
    </lineage>
</organism>
<keyword evidence="3" id="KW-1185">Reference proteome</keyword>
<dbReference type="PANTHER" id="PTHR37841:SF1">
    <property type="entry name" value="DUF3298 DOMAIN-CONTAINING PROTEIN"/>
    <property type="match status" value="1"/>
</dbReference>